<reference evidence="3" key="1">
    <citation type="submission" date="2022-12" db="EMBL/GenBank/DDBJ databases">
        <title>Draft genome assemblies for two species of Escallonia (Escalloniales).</title>
        <authorList>
            <person name="Chanderbali A."/>
            <person name="Dervinis C."/>
            <person name="Anghel I."/>
            <person name="Soltis D."/>
            <person name="Soltis P."/>
            <person name="Zapata F."/>
        </authorList>
    </citation>
    <scope>NUCLEOTIDE SEQUENCE</scope>
    <source>
        <strain evidence="3">UCBG92.1500</strain>
        <tissue evidence="3">Leaf</tissue>
    </source>
</reference>
<dbReference type="Proteomes" id="UP001187471">
    <property type="component" value="Unassembled WGS sequence"/>
</dbReference>
<protein>
    <recommendedName>
        <fullName evidence="2">Retrotransposon gag domain-containing protein</fullName>
    </recommendedName>
</protein>
<evidence type="ECO:0000256" key="1">
    <source>
        <dbReference type="SAM" id="MobiDB-lite"/>
    </source>
</evidence>
<sequence>MPRSAEIKSKEGGLGKNRGRGHSSGQLGVKDNVFWRLKEMALNMEDEDDIVPEGGDNTLVETSVSSVQCADKEKGTCKIDTWGEFKKALTKQFYPKNVEFEMYHKMRRLRHTGSLLEYAKEYLMTILELPDMADRNALNGFNSGLQL</sequence>
<name>A0AA88RX09_9ASTE</name>
<dbReference type="AlphaFoldDB" id="A0AA88RX09"/>
<organism evidence="3 4">
    <name type="scientific">Escallonia rubra</name>
    <dbReference type="NCBI Taxonomy" id="112253"/>
    <lineage>
        <taxon>Eukaryota</taxon>
        <taxon>Viridiplantae</taxon>
        <taxon>Streptophyta</taxon>
        <taxon>Embryophyta</taxon>
        <taxon>Tracheophyta</taxon>
        <taxon>Spermatophyta</taxon>
        <taxon>Magnoliopsida</taxon>
        <taxon>eudicotyledons</taxon>
        <taxon>Gunneridae</taxon>
        <taxon>Pentapetalae</taxon>
        <taxon>asterids</taxon>
        <taxon>campanulids</taxon>
        <taxon>Escalloniales</taxon>
        <taxon>Escalloniaceae</taxon>
        <taxon>Escallonia</taxon>
    </lineage>
</organism>
<accession>A0AA88RX09</accession>
<evidence type="ECO:0000259" key="2">
    <source>
        <dbReference type="Pfam" id="PF03732"/>
    </source>
</evidence>
<feature type="compositionally biased region" description="Basic and acidic residues" evidence="1">
    <location>
        <begin position="1"/>
        <end position="13"/>
    </location>
</feature>
<feature type="region of interest" description="Disordered" evidence="1">
    <location>
        <begin position="1"/>
        <end position="26"/>
    </location>
</feature>
<evidence type="ECO:0000313" key="4">
    <source>
        <dbReference type="Proteomes" id="UP001187471"/>
    </source>
</evidence>
<dbReference type="EMBL" id="JAVXUO010000530">
    <property type="protein sequence ID" value="KAK2991356.1"/>
    <property type="molecule type" value="Genomic_DNA"/>
</dbReference>
<comment type="caution">
    <text evidence="3">The sequence shown here is derived from an EMBL/GenBank/DDBJ whole genome shotgun (WGS) entry which is preliminary data.</text>
</comment>
<evidence type="ECO:0000313" key="3">
    <source>
        <dbReference type="EMBL" id="KAK2991356.1"/>
    </source>
</evidence>
<feature type="domain" description="Retrotransposon gag" evidence="2">
    <location>
        <begin position="76"/>
        <end position="146"/>
    </location>
</feature>
<dbReference type="InterPro" id="IPR005162">
    <property type="entry name" value="Retrotrans_gag_dom"/>
</dbReference>
<gene>
    <name evidence="3" type="ORF">RJ640_001213</name>
</gene>
<dbReference type="Pfam" id="PF03732">
    <property type="entry name" value="Retrotrans_gag"/>
    <property type="match status" value="1"/>
</dbReference>
<proteinExistence type="predicted"/>
<keyword evidence="4" id="KW-1185">Reference proteome</keyword>